<dbReference type="EMBL" id="MFGO01000012">
    <property type="protein sequence ID" value="OGF41228.1"/>
    <property type="molecule type" value="Genomic_DNA"/>
</dbReference>
<accession>A0A1F5TQV5</accession>
<sequence>MPINKKDAPQLTKEYEQWEKDIVKVAQKEIENFLQKNSDKMYTILEIENEIVIPASLATGPNDKHRAVVAVLFVLKMRGKIEKVTTKNGEYNGYIV</sequence>
<gene>
    <name evidence="1" type="ORF">A2531_00955</name>
</gene>
<protein>
    <submittedName>
        <fullName evidence="1">Uncharacterized protein</fullName>
    </submittedName>
</protein>
<dbReference type="Proteomes" id="UP000177579">
    <property type="component" value="Unassembled WGS sequence"/>
</dbReference>
<evidence type="ECO:0000313" key="2">
    <source>
        <dbReference type="Proteomes" id="UP000177579"/>
    </source>
</evidence>
<dbReference type="AlphaFoldDB" id="A0A1F5TQV5"/>
<organism evidence="1 2">
    <name type="scientific">Candidatus Falkowbacteria bacterium RIFOXYD2_FULL_34_120</name>
    <dbReference type="NCBI Taxonomy" id="1798007"/>
    <lineage>
        <taxon>Bacteria</taxon>
        <taxon>Candidatus Falkowiibacteriota</taxon>
    </lineage>
</organism>
<comment type="caution">
    <text evidence="1">The sequence shown here is derived from an EMBL/GenBank/DDBJ whole genome shotgun (WGS) entry which is preliminary data.</text>
</comment>
<name>A0A1F5TQV5_9BACT</name>
<reference evidence="1 2" key="1">
    <citation type="journal article" date="2016" name="Nat. Commun.">
        <title>Thousands of microbial genomes shed light on interconnected biogeochemical processes in an aquifer system.</title>
        <authorList>
            <person name="Anantharaman K."/>
            <person name="Brown C.T."/>
            <person name="Hug L.A."/>
            <person name="Sharon I."/>
            <person name="Castelle C.J."/>
            <person name="Probst A.J."/>
            <person name="Thomas B.C."/>
            <person name="Singh A."/>
            <person name="Wilkins M.J."/>
            <person name="Karaoz U."/>
            <person name="Brodie E.L."/>
            <person name="Williams K.H."/>
            <person name="Hubbard S.S."/>
            <person name="Banfield J.F."/>
        </authorList>
    </citation>
    <scope>NUCLEOTIDE SEQUENCE [LARGE SCALE GENOMIC DNA]</scope>
</reference>
<evidence type="ECO:0000313" key="1">
    <source>
        <dbReference type="EMBL" id="OGF41228.1"/>
    </source>
</evidence>
<proteinExistence type="predicted"/>